<sequence length="453" mass="51259">MSEYEYTPSSGSSSPSPSNHQQPTTGKRRPIPRKGHTKSRAGCPNCKRRKVKCDEVTPFCGPCKRLGLECEYPQTRGAHRSEAQQRAAIVVTSPIPQPLSMHPGSFGFTDLRFFQHFLISAFPPLPVGGRRVWQYISQMSHEYDFLIHSMLGLGASHLSLLSPGDFKHSALQHRVTAIERLNKFLSKPKLSIPDTEAAFAAILTLTFQAAHMPDGLIDFLTMTRGCFLVGTHVVDDLENSTFKTFERDVYIEKASWVAASDEQRLPLLDESIADGFCTSLEQLGPLCHSVIDIEHIAMMRRIVTSATTNLYECFREHSFLHEKAGRLSAAEFASFIDPNNHIARLVIVHMLLLDIIMSRTICAWEEGPEVAFHETRHRYDARNVMALMWMQNIHDTLPEMYRPYIEWPLSFSKYMKTTFRADTSFWKFSATDEGLAPQPLQLDGSEIGSDFML</sequence>
<dbReference type="Proteomes" id="UP000078397">
    <property type="component" value="Unassembled WGS sequence"/>
</dbReference>
<dbReference type="AlphaFoldDB" id="A0A179G814"/>
<dbReference type="PROSITE" id="PS50048">
    <property type="entry name" value="ZN2_CY6_FUNGAL_2"/>
    <property type="match status" value="1"/>
</dbReference>
<dbReference type="GO" id="GO:0001228">
    <property type="term" value="F:DNA-binding transcription activator activity, RNA polymerase II-specific"/>
    <property type="evidence" value="ECO:0007669"/>
    <property type="project" value="TreeGrafter"/>
</dbReference>
<dbReference type="Pfam" id="PF00172">
    <property type="entry name" value="Zn_clus"/>
    <property type="match status" value="1"/>
</dbReference>
<dbReference type="GO" id="GO:0008270">
    <property type="term" value="F:zinc ion binding"/>
    <property type="evidence" value="ECO:0007669"/>
    <property type="project" value="InterPro"/>
</dbReference>
<evidence type="ECO:0000313" key="4">
    <source>
        <dbReference type="EMBL" id="OAQ73942.2"/>
    </source>
</evidence>
<dbReference type="OrthoDB" id="5229455at2759"/>
<evidence type="ECO:0000259" key="3">
    <source>
        <dbReference type="PROSITE" id="PS50048"/>
    </source>
</evidence>
<dbReference type="InterPro" id="IPR036864">
    <property type="entry name" value="Zn2-C6_fun-type_DNA-bd_sf"/>
</dbReference>
<reference evidence="4 5" key="1">
    <citation type="journal article" date="2016" name="PLoS Pathog.">
        <title>Biosynthesis of antibiotic leucinostatins in bio-control fungus Purpureocillium lilacinum and their inhibition on phytophthora revealed by genome mining.</title>
        <authorList>
            <person name="Wang G."/>
            <person name="Liu Z."/>
            <person name="Lin R."/>
            <person name="Li E."/>
            <person name="Mao Z."/>
            <person name="Ling J."/>
            <person name="Yang Y."/>
            <person name="Yin W.B."/>
            <person name="Xie B."/>
        </authorList>
    </citation>
    <scope>NUCLEOTIDE SEQUENCE [LARGE SCALE GENOMIC DNA]</scope>
    <source>
        <strain evidence="4">170</strain>
    </source>
</reference>
<dbReference type="PANTHER" id="PTHR47784:SF7">
    <property type="entry name" value="ZN(II)2CYS6 TRANSCRIPTION FACTOR (EUROFUNG)"/>
    <property type="match status" value="1"/>
</dbReference>
<dbReference type="STRING" id="1380566.A0A179G814"/>
<dbReference type="CDD" id="cd00067">
    <property type="entry name" value="GAL4"/>
    <property type="match status" value="1"/>
</dbReference>
<dbReference type="KEGG" id="pchm:VFPPC_01547"/>
<feature type="compositionally biased region" description="Low complexity" evidence="2">
    <location>
        <begin position="8"/>
        <end position="18"/>
    </location>
</feature>
<protein>
    <submittedName>
        <fullName evidence="4">C6 transcription factor</fullName>
    </submittedName>
</protein>
<accession>A0A179G814</accession>
<dbReference type="InterPro" id="IPR001138">
    <property type="entry name" value="Zn2Cys6_DnaBD"/>
</dbReference>
<dbReference type="GeneID" id="28845344"/>
<dbReference type="SUPFAM" id="SSF57701">
    <property type="entry name" value="Zn2/Cys6 DNA-binding domain"/>
    <property type="match status" value="1"/>
</dbReference>
<name>A0A179G814_METCM</name>
<feature type="domain" description="Zn(2)-C6 fungal-type" evidence="3">
    <location>
        <begin position="42"/>
        <end position="72"/>
    </location>
</feature>
<dbReference type="RefSeq" id="XP_022284747.1">
    <property type="nucleotide sequence ID" value="XM_022428229.1"/>
</dbReference>
<evidence type="ECO:0000313" key="5">
    <source>
        <dbReference type="Proteomes" id="UP000078397"/>
    </source>
</evidence>
<feature type="compositionally biased region" description="Basic residues" evidence="2">
    <location>
        <begin position="26"/>
        <end position="39"/>
    </location>
</feature>
<organism evidence="4 5">
    <name type="scientific">Pochonia chlamydosporia 170</name>
    <dbReference type="NCBI Taxonomy" id="1380566"/>
    <lineage>
        <taxon>Eukaryota</taxon>
        <taxon>Fungi</taxon>
        <taxon>Dikarya</taxon>
        <taxon>Ascomycota</taxon>
        <taxon>Pezizomycotina</taxon>
        <taxon>Sordariomycetes</taxon>
        <taxon>Hypocreomycetidae</taxon>
        <taxon>Hypocreales</taxon>
        <taxon>Clavicipitaceae</taxon>
        <taxon>Pochonia</taxon>
    </lineage>
</organism>
<keyword evidence="1" id="KW-0539">Nucleus</keyword>
<dbReference type="InterPro" id="IPR053157">
    <property type="entry name" value="Sterol_Uptake_Regulator"/>
</dbReference>
<keyword evidence="5" id="KW-1185">Reference proteome</keyword>
<dbReference type="Gene3D" id="4.10.240.10">
    <property type="entry name" value="Zn(2)-C6 fungal-type DNA-binding domain"/>
    <property type="match status" value="1"/>
</dbReference>
<comment type="caution">
    <text evidence="4">The sequence shown here is derived from an EMBL/GenBank/DDBJ whole genome shotgun (WGS) entry which is preliminary data.</text>
</comment>
<dbReference type="PROSITE" id="PS00463">
    <property type="entry name" value="ZN2_CY6_FUNGAL_1"/>
    <property type="match status" value="1"/>
</dbReference>
<feature type="region of interest" description="Disordered" evidence="2">
    <location>
        <begin position="1"/>
        <end position="42"/>
    </location>
</feature>
<gene>
    <name evidence="4" type="ORF">VFPPC_01547</name>
</gene>
<evidence type="ECO:0000256" key="1">
    <source>
        <dbReference type="ARBA" id="ARBA00023242"/>
    </source>
</evidence>
<dbReference type="InterPro" id="IPR021858">
    <property type="entry name" value="Fun_TF"/>
</dbReference>
<proteinExistence type="predicted"/>
<dbReference type="PANTHER" id="PTHR47784">
    <property type="entry name" value="STEROL UPTAKE CONTROL PROTEIN 2"/>
    <property type="match status" value="1"/>
</dbReference>
<evidence type="ECO:0000256" key="2">
    <source>
        <dbReference type="SAM" id="MobiDB-lite"/>
    </source>
</evidence>
<dbReference type="Pfam" id="PF11951">
    <property type="entry name" value="Fungal_trans_2"/>
    <property type="match status" value="1"/>
</dbReference>
<dbReference type="SMART" id="SM00066">
    <property type="entry name" value="GAL4"/>
    <property type="match status" value="1"/>
</dbReference>
<dbReference type="EMBL" id="LSBJ02000001">
    <property type="protein sequence ID" value="OAQ73942.2"/>
    <property type="molecule type" value="Genomic_DNA"/>
</dbReference>